<dbReference type="Gene3D" id="3.30.70.270">
    <property type="match status" value="1"/>
</dbReference>
<dbReference type="InterPro" id="IPR050469">
    <property type="entry name" value="Diguanylate_Cyclase"/>
</dbReference>
<dbReference type="GO" id="GO:1902201">
    <property type="term" value="P:negative regulation of bacterial-type flagellum-dependent cell motility"/>
    <property type="evidence" value="ECO:0007669"/>
    <property type="project" value="TreeGrafter"/>
</dbReference>
<reference evidence="2 3" key="1">
    <citation type="submission" date="2014-04" db="EMBL/GenBank/DDBJ databases">
        <title>Draft genome sequence of Bacillus azotoformans MEV2011, a (co-) denitrifying strain unable to grow in the presence of oxygen.</title>
        <authorList>
            <person name="Nielsen M."/>
            <person name="Schreiber L."/>
            <person name="Finster K."/>
            <person name="Schramm A."/>
        </authorList>
    </citation>
    <scope>NUCLEOTIDE SEQUENCE [LARGE SCALE GENOMIC DNA]</scope>
    <source>
        <strain evidence="2 3">MEV2011</strain>
    </source>
</reference>
<dbReference type="SUPFAM" id="SSF55073">
    <property type="entry name" value="Nucleotide cyclase"/>
    <property type="match status" value="1"/>
</dbReference>
<accession>A0A072NMW3</accession>
<dbReference type="InterPro" id="IPR000160">
    <property type="entry name" value="GGDEF_dom"/>
</dbReference>
<dbReference type="InterPro" id="IPR029787">
    <property type="entry name" value="Nucleotide_cyclase"/>
</dbReference>
<dbReference type="PATRIC" id="fig|1348973.3.peg.1958"/>
<evidence type="ECO:0000259" key="1">
    <source>
        <dbReference type="PROSITE" id="PS50887"/>
    </source>
</evidence>
<comment type="caution">
    <text evidence="2">The sequence shown here is derived from an EMBL/GenBank/DDBJ whole genome shotgun (WGS) entry which is preliminary data.</text>
</comment>
<dbReference type="SMART" id="SM00267">
    <property type="entry name" value="GGDEF"/>
    <property type="match status" value="1"/>
</dbReference>
<dbReference type="InterPro" id="IPR043128">
    <property type="entry name" value="Rev_trsase/Diguanyl_cyclase"/>
</dbReference>
<sequence>MNQMKNEMNEKIEQLVFIDSLTMLPNFRYFKDVFDRKWKNAVRKQEPISLIIFDLDHLALFNELYGFEEGDKLLIKMAQKVKAMLNRPEDFLARYEGGKFIIILPETNMNGALQVAEMIRQGVETLQIPHEGSTTSSFVTTSFGVGTKIPFVWEDPFHFLKAVEQAMHSAKKSGRNQVIWNNVFMHDDKH</sequence>
<protein>
    <submittedName>
        <fullName evidence="2">Diguanylate cyclase (GGDEF) domain-containing protein</fullName>
    </submittedName>
</protein>
<dbReference type="GO" id="GO:0005886">
    <property type="term" value="C:plasma membrane"/>
    <property type="evidence" value="ECO:0007669"/>
    <property type="project" value="TreeGrafter"/>
</dbReference>
<dbReference type="NCBIfam" id="TIGR00254">
    <property type="entry name" value="GGDEF"/>
    <property type="match status" value="1"/>
</dbReference>
<name>A0A072NMW3_SCHAZ</name>
<evidence type="ECO:0000313" key="2">
    <source>
        <dbReference type="EMBL" id="KEF38796.1"/>
    </source>
</evidence>
<dbReference type="Pfam" id="PF00990">
    <property type="entry name" value="GGDEF"/>
    <property type="match status" value="1"/>
</dbReference>
<organism evidence="2 3">
    <name type="scientific">Schinkia azotoformans MEV2011</name>
    <dbReference type="NCBI Taxonomy" id="1348973"/>
    <lineage>
        <taxon>Bacteria</taxon>
        <taxon>Bacillati</taxon>
        <taxon>Bacillota</taxon>
        <taxon>Bacilli</taxon>
        <taxon>Bacillales</taxon>
        <taxon>Bacillaceae</taxon>
        <taxon>Calidifontibacillus/Schinkia group</taxon>
        <taxon>Schinkia</taxon>
    </lineage>
</organism>
<dbReference type="PROSITE" id="PS50887">
    <property type="entry name" value="GGDEF"/>
    <property type="match status" value="1"/>
</dbReference>
<proteinExistence type="predicted"/>
<gene>
    <name evidence="2" type="ORF">M670_02010</name>
</gene>
<dbReference type="Proteomes" id="UP000027936">
    <property type="component" value="Unassembled WGS sequence"/>
</dbReference>
<dbReference type="GO" id="GO:0052621">
    <property type="term" value="F:diguanylate cyclase activity"/>
    <property type="evidence" value="ECO:0007669"/>
    <property type="project" value="TreeGrafter"/>
</dbReference>
<dbReference type="GO" id="GO:0043709">
    <property type="term" value="P:cell adhesion involved in single-species biofilm formation"/>
    <property type="evidence" value="ECO:0007669"/>
    <property type="project" value="TreeGrafter"/>
</dbReference>
<evidence type="ECO:0000313" key="3">
    <source>
        <dbReference type="Proteomes" id="UP000027936"/>
    </source>
</evidence>
<dbReference type="PANTHER" id="PTHR45138">
    <property type="entry name" value="REGULATORY COMPONENTS OF SENSORY TRANSDUCTION SYSTEM"/>
    <property type="match status" value="1"/>
</dbReference>
<dbReference type="AlphaFoldDB" id="A0A072NMW3"/>
<feature type="domain" description="GGDEF" evidence="1">
    <location>
        <begin position="46"/>
        <end position="183"/>
    </location>
</feature>
<dbReference type="EMBL" id="JJRY01000006">
    <property type="protein sequence ID" value="KEF38796.1"/>
    <property type="molecule type" value="Genomic_DNA"/>
</dbReference>
<dbReference type="PANTHER" id="PTHR45138:SF9">
    <property type="entry name" value="DIGUANYLATE CYCLASE DGCM-RELATED"/>
    <property type="match status" value="1"/>
</dbReference>
<dbReference type="CDD" id="cd01949">
    <property type="entry name" value="GGDEF"/>
    <property type="match status" value="1"/>
</dbReference>